<proteinExistence type="predicted"/>
<reference evidence="2" key="1">
    <citation type="journal article" date="2020" name="Nature">
        <title>Giant virus diversity and host interactions through global metagenomics.</title>
        <authorList>
            <person name="Schulz F."/>
            <person name="Roux S."/>
            <person name="Paez-Espino D."/>
            <person name="Jungbluth S."/>
            <person name="Walsh D.A."/>
            <person name="Denef V.J."/>
            <person name="McMahon K.D."/>
            <person name="Konstantinidis K.T."/>
            <person name="Eloe-Fadrosh E.A."/>
            <person name="Kyrpides N.C."/>
            <person name="Woyke T."/>
        </authorList>
    </citation>
    <scope>NUCLEOTIDE SEQUENCE</scope>
    <source>
        <strain evidence="2">GVMAG-S-ERX555997-44</strain>
    </source>
</reference>
<dbReference type="AlphaFoldDB" id="A0A6C0F9E2"/>
<keyword evidence="1" id="KW-0812">Transmembrane</keyword>
<sequence>MKKIYNYFINYDKHIKNKNVSPEIENSLKQGNALLKSRRKFLNDLEYNLIHYNKNIVEGFKEGNTNPDLSGFTDDDAKLISEKIAEFNRKKSEYNTKLTTYETDYAGFIKEFNELKTKVQTCKKTCTETHNSNTEKSQQNACLAGCAFKAPYIKEAENTFIDNDTEGKISCPTSASSCNDSNIHQKTDSKGTSILKGCTICGGGKFGKPKYVLNGSFIQNCNHFQNNNENELCLNAPGPETIKIRALVTKYATLSTTNQNLLTLADEILEIVKTLKVYNINLINDKTTLLTDYQENTVSYKSIQDEINRFTKRNKLTLDMKVSDGMLKKKAYDLRIYIWLILALGLGFAALNKIRRF</sequence>
<evidence type="ECO:0000256" key="1">
    <source>
        <dbReference type="SAM" id="Phobius"/>
    </source>
</evidence>
<keyword evidence="1" id="KW-0472">Membrane</keyword>
<evidence type="ECO:0000313" key="2">
    <source>
        <dbReference type="EMBL" id="QHT37461.1"/>
    </source>
</evidence>
<accession>A0A6C0F9E2</accession>
<organism evidence="2">
    <name type="scientific">viral metagenome</name>
    <dbReference type="NCBI Taxonomy" id="1070528"/>
    <lineage>
        <taxon>unclassified sequences</taxon>
        <taxon>metagenomes</taxon>
        <taxon>organismal metagenomes</taxon>
    </lineage>
</organism>
<feature type="transmembrane region" description="Helical" evidence="1">
    <location>
        <begin position="336"/>
        <end position="354"/>
    </location>
</feature>
<dbReference type="EMBL" id="MN738797">
    <property type="protein sequence ID" value="QHT37461.1"/>
    <property type="molecule type" value="Genomic_DNA"/>
</dbReference>
<protein>
    <submittedName>
        <fullName evidence="2">Uncharacterized protein</fullName>
    </submittedName>
</protein>
<name>A0A6C0F9E2_9ZZZZ</name>
<keyword evidence="1" id="KW-1133">Transmembrane helix</keyword>